<feature type="domain" description="VWFA" evidence="5">
    <location>
        <begin position="455"/>
        <end position="655"/>
    </location>
</feature>
<dbReference type="Gene3D" id="3.40.50.410">
    <property type="entry name" value="von Willebrand factor, type A domain"/>
    <property type="match status" value="1"/>
</dbReference>
<evidence type="ECO:0008006" key="8">
    <source>
        <dbReference type="Google" id="ProtNLM"/>
    </source>
</evidence>
<protein>
    <recommendedName>
        <fullName evidence="8">Ubiquitin-conjugating enzyme family protein</fullName>
    </recommendedName>
</protein>
<evidence type="ECO:0000256" key="2">
    <source>
        <dbReference type="ARBA" id="ARBA00022786"/>
    </source>
</evidence>
<dbReference type="PANTHER" id="PTHR24067">
    <property type="entry name" value="UBIQUITIN-CONJUGATING ENZYME E2"/>
    <property type="match status" value="1"/>
</dbReference>
<dbReference type="GO" id="GO:0016567">
    <property type="term" value="P:protein ubiquitination"/>
    <property type="evidence" value="ECO:0007669"/>
    <property type="project" value="InterPro"/>
</dbReference>
<keyword evidence="7" id="KW-1185">Reference proteome</keyword>
<dbReference type="EMBL" id="MLAK01000570">
    <property type="protein sequence ID" value="OHT12150.1"/>
    <property type="molecule type" value="Genomic_DNA"/>
</dbReference>
<dbReference type="PROSITE" id="PS00183">
    <property type="entry name" value="UBC_1"/>
    <property type="match status" value="1"/>
</dbReference>
<feature type="domain" description="UBC core" evidence="4">
    <location>
        <begin position="702"/>
        <end position="854"/>
    </location>
</feature>
<dbReference type="SUPFAM" id="SSF53300">
    <property type="entry name" value="vWA-like"/>
    <property type="match status" value="1"/>
</dbReference>
<feature type="active site" description="Glycyl thioester intermediate" evidence="3">
    <location>
        <position position="786"/>
    </location>
</feature>
<dbReference type="RefSeq" id="XP_068365286.1">
    <property type="nucleotide sequence ID" value="XM_068499998.1"/>
</dbReference>
<dbReference type="InterPro" id="IPR050113">
    <property type="entry name" value="Ub_conjugating_enzyme"/>
</dbReference>
<dbReference type="Pfam" id="PF00179">
    <property type="entry name" value="UQ_con"/>
    <property type="match status" value="1"/>
</dbReference>
<dbReference type="SUPFAM" id="SSF57850">
    <property type="entry name" value="RING/U-box"/>
    <property type="match status" value="1"/>
</dbReference>
<evidence type="ECO:0000259" key="5">
    <source>
        <dbReference type="PROSITE" id="PS50234"/>
    </source>
</evidence>
<dbReference type="Proteomes" id="UP000179807">
    <property type="component" value="Unassembled WGS sequence"/>
</dbReference>
<dbReference type="Pfam" id="PF04564">
    <property type="entry name" value="U-box"/>
    <property type="match status" value="1"/>
</dbReference>
<dbReference type="GeneID" id="94834702"/>
<evidence type="ECO:0000256" key="1">
    <source>
        <dbReference type="ARBA" id="ARBA00022679"/>
    </source>
</evidence>
<dbReference type="InterPro" id="IPR016135">
    <property type="entry name" value="UBQ-conjugating_enzyme/RWD"/>
</dbReference>
<keyword evidence="2" id="KW-0833">Ubl conjugation pathway</keyword>
<evidence type="ECO:0000256" key="3">
    <source>
        <dbReference type="PROSITE-ProRule" id="PRU10133"/>
    </source>
</evidence>
<dbReference type="Gene3D" id="3.30.40.10">
    <property type="entry name" value="Zinc/RING finger domain, C3HC4 (zinc finger)"/>
    <property type="match status" value="1"/>
</dbReference>
<comment type="caution">
    <text evidence="6">The sequence shown here is derived from an EMBL/GenBank/DDBJ whole genome shotgun (WGS) entry which is preliminary data.</text>
</comment>
<dbReference type="VEuPathDB" id="TrichDB:TRFO_18140"/>
<name>A0A1J4KR53_9EUKA</name>
<proteinExistence type="predicted"/>
<dbReference type="OrthoDB" id="10069349at2759"/>
<dbReference type="GO" id="GO:0004842">
    <property type="term" value="F:ubiquitin-protein transferase activity"/>
    <property type="evidence" value="ECO:0007669"/>
    <property type="project" value="InterPro"/>
</dbReference>
<dbReference type="Pfam" id="PF13519">
    <property type="entry name" value="VWA_2"/>
    <property type="match status" value="1"/>
</dbReference>
<gene>
    <name evidence="6" type="ORF">TRFO_18140</name>
</gene>
<dbReference type="SUPFAM" id="SSF54495">
    <property type="entry name" value="UBC-like"/>
    <property type="match status" value="1"/>
</dbReference>
<dbReference type="PROSITE" id="PS50234">
    <property type="entry name" value="VWFA"/>
    <property type="match status" value="1"/>
</dbReference>
<dbReference type="InterPro" id="IPR002035">
    <property type="entry name" value="VWF_A"/>
</dbReference>
<dbReference type="InterPro" id="IPR013083">
    <property type="entry name" value="Znf_RING/FYVE/PHD"/>
</dbReference>
<dbReference type="InterPro" id="IPR003613">
    <property type="entry name" value="Ubox_domain"/>
</dbReference>
<dbReference type="InterPro" id="IPR036465">
    <property type="entry name" value="vWFA_dom_sf"/>
</dbReference>
<dbReference type="InterPro" id="IPR023313">
    <property type="entry name" value="UBQ-conjugating_AS"/>
</dbReference>
<dbReference type="InterPro" id="IPR000608">
    <property type="entry name" value="UBC"/>
</dbReference>
<accession>A0A1J4KR53</accession>
<keyword evidence="1" id="KW-0808">Transferase</keyword>
<dbReference type="SMART" id="SM00212">
    <property type="entry name" value="UBCc"/>
    <property type="match status" value="1"/>
</dbReference>
<dbReference type="SMART" id="SM00504">
    <property type="entry name" value="Ubox"/>
    <property type="match status" value="1"/>
</dbReference>
<evidence type="ECO:0000313" key="6">
    <source>
        <dbReference type="EMBL" id="OHT12150.1"/>
    </source>
</evidence>
<reference evidence="6" key="1">
    <citation type="submission" date="2016-10" db="EMBL/GenBank/DDBJ databases">
        <authorList>
            <person name="Benchimol M."/>
            <person name="Almeida L.G."/>
            <person name="Vasconcelos A.T."/>
            <person name="Perreira-Neves A."/>
            <person name="Rosa I.A."/>
            <person name="Tasca T."/>
            <person name="Bogo M.R."/>
            <person name="de Souza W."/>
        </authorList>
    </citation>
    <scope>NUCLEOTIDE SEQUENCE [LARGE SCALE GENOMIC DNA]</scope>
    <source>
        <strain evidence="6">K</strain>
    </source>
</reference>
<dbReference type="PROSITE" id="PS50127">
    <property type="entry name" value="UBC_2"/>
    <property type="match status" value="1"/>
</dbReference>
<dbReference type="Gene3D" id="3.10.110.10">
    <property type="entry name" value="Ubiquitin Conjugating Enzyme"/>
    <property type="match status" value="1"/>
</dbReference>
<dbReference type="AlphaFoldDB" id="A0A1J4KR53"/>
<evidence type="ECO:0000259" key="4">
    <source>
        <dbReference type="PROSITE" id="PS50127"/>
    </source>
</evidence>
<organism evidence="6 7">
    <name type="scientific">Tritrichomonas foetus</name>
    <dbReference type="NCBI Taxonomy" id="1144522"/>
    <lineage>
        <taxon>Eukaryota</taxon>
        <taxon>Metamonada</taxon>
        <taxon>Parabasalia</taxon>
        <taxon>Tritrichomonadida</taxon>
        <taxon>Tritrichomonadidae</taxon>
        <taxon>Tritrichomonas</taxon>
    </lineage>
</organism>
<sequence length="971" mass="111658">MTTFKYKIHGINGIFCMPIDKNDRVSRIISLIKKNFKLEEISLKAKIYGDELDGNLKLYDCVQPTDVVTFVSSSQIHQSEDLILYELPPPDHFYIYSTASVKSMTRGDKIKIDINSEYNSVSRTIFDFLKKKYPEVGTLQMHLFLPTGVPFLSGKISDFIQYFPQYKPNLYAIFTNKIVDAVLNKTYEEVCDISTNDRKLLLSPLSKSSVESLCQIASVLGYIQRDGENVFRMIYSIAKFCPFAPLICGLFRMANLNDVNGRAIIMVTAPLFVLFKEMDENVKDENIFANTAKFLTYFMNMKIDTEVPCSQFDSPYLNIGYETYFLKFIPNTEKMVISWDPDFRGIDWITFKLPELDDSDFEDAMEETQSLAIVPPLSLREMHRASLFAGSNGAWLFLVSSASKKREDRDKMDFINPERGVIETDEPEKLAKIVINNQNTRKITDTMDKKDVTQIVFIVVDESFSMSCPFDYGATRFDAARQFFVTFASRCYTFHTSTLYGLISFTHSVYVRNELNPLTLDFEKAIDSIRPNGATSMFSAMKVAAERMINLTKNREYPNATLRIILLTDGDDNRSSQSDINALPSLIYQYKIRVDSVIIGRELEHRLVALTRMSGGVILAPNTIKEGISYFDQEVFFNLDLRKFGPFQRKSPDEIRNAPHVNYESLDRAIPYKEEYLNPAITSLATPRYMVSQEEGKGPGHGKVRRIMNELKNILAEPNPNIRVFPQKDRIDFWRALIKGPEGSYYDGFWFSLTIEFPTGYPQNNPIIRFVKAPFHPNITNHGRICIDTLDIGYHSTYTINRILTSIIGLLLLPNYHDPVDVDHSEFYDAVSTQSKKSSVFPQSILDKINAKNQESGKRNADDWISHWNIEDKADADIKDLQKHIEVPEQFLCPFSKKIMKEPVKASTGYFYEKRVLENFIRKTPKPKCPITGNIFDKVNDMNLEIDMEQKQKIKDWIDVNNYQERAEDCE</sequence>
<dbReference type="SMART" id="SM00327">
    <property type="entry name" value="VWA"/>
    <property type="match status" value="1"/>
</dbReference>
<evidence type="ECO:0000313" key="7">
    <source>
        <dbReference type="Proteomes" id="UP000179807"/>
    </source>
</evidence>
<dbReference type="CDD" id="cd00198">
    <property type="entry name" value="vWFA"/>
    <property type="match status" value="1"/>
</dbReference>